<dbReference type="SUPFAM" id="SSF53901">
    <property type="entry name" value="Thiolase-like"/>
    <property type="match status" value="4"/>
</dbReference>
<evidence type="ECO:0000256" key="1">
    <source>
        <dbReference type="ARBA" id="ARBA00005194"/>
    </source>
</evidence>
<evidence type="ECO:0000259" key="5">
    <source>
        <dbReference type="PROSITE" id="PS52004"/>
    </source>
</evidence>
<name>A0ABR7S4N3_AQUAC</name>
<feature type="domain" description="Ketosynthase family 3 (KS3)" evidence="5">
    <location>
        <begin position="1"/>
        <end position="387"/>
    </location>
</feature>
<accession>A0ABR7S4N3</accession>
<dbReference type="EMBL" id="LZEU01000001">
    <property type="protein sequence ID" value="MBC9251894.1"/>
    <property type="molecule type" value="Genomic_DNA"/>
</dbReference>
<dbReference type="InterPro" id="IPR014030">
    <property type="entry name" value="Ketoacyl_synth_N"/>
</dbReference>
<evidence type="ECO:0000256" key="3">
    <source>
        <dbReference type="ARBA" id="ARBA00022679"/>
    </source>
</evidence>
<evidence type="ECO:0000256" key="2">
    <source>
        <dbReference type="ARBA" id="ARBA00008467"/>
    </source>
</evidence>
<comment type="pathway">
    <text evidence="1">Lipid metabolism; fatty acid biosynthesis.</text>
</comment>
<organism evidence="6 7">
    <name type="scientific">Aquipseudomonas alcaligenes</name>
    <name type="common">Pseudomonas alcaligenes</name>
    <dbReference type="NCBI Taxonomy" id="43263"/>
    <lineage>
        <taxon>Bacteria</taxon>
        <taxon>Pseudomonadati</taxon>
        <taxon>Pseudomonadota</taxon>
        <taxon>Gammaproteobacteria</taxon>
        <taxon>Pseudomonadales</taxon>
        <taxon>Pseudomonadaceae</taxon>
        <taxon>Aquipseudomonas</taxon>
    </lineage>
</organism>
<dbReference type="InterPro" id="IPR000794">
    <property type="entry name" value="Beta-ketoacyl_synthase"/>
</dbReference>
<dbReference type="SMART" id="SM00825">
    <property type="entry name" value="PKS_KS"/>
    <property type="match status" value="1"/>
</dbReference>
<evidence type="ECO:0000313" key="7">
    <source>
        <dbReference type="Proteomes" id="UP000744555"/>
    </source>
</evidence>
<sequence length="838" mass="88621">MGVLTALGSTVEAFREGLLAGQSAIRPSEHFRQYFDDALACEVLQDVHYEGIDAERLPELDRTVLWGYKVGRDALQQAGLLGDALLERTSLVVGVSSASAEAIMPLIENRPQDFSVRKMEVSGNFASICPVVTSLLGLKGGFELVATACTASTNAIGIGFDQIQNDKNPVALIVGSDPVYLPTFAGFYALKAMREEACCPFSGTPGMSVGEGAGALVLEEYEHAKARGATIYGEIIGYATSSDAHHETAPDPRAEGASLVMRAALANAGVGPQDIHYINAHGTGTEANDRAETLAMKKVFPNIADIPVSSTKSYFGHNIGSAGIIEMIACLTTLPTGKVLPTLNFSVPRTGCDLNYVPNEFQRHDVKLFMKNNYAFGGNNCSIVSSVKPEQVAQTEYRPRRVAITGMGALSSLGYGAAQISQRALAGDCGSVLVSAGDWLDASGESQEYAKILAANPSLAERLAGLSDGDVRALQFRAHEIRDIEPRKHLKNFDSRKASKIATYALLAVEQALQSGGRKIRHGDTDVALIMGMSKGPQATVAKYAQSLHPDPRRARTFEFPSALMNSIATFCAIAKGMKGYNTTLSTGYNAAFGALFYGYELVRQGLQNQALVGGADENAYSTALMSQVSSSRQSWRGEAEAFQVYGAEASGFTQGEGAAVAMLEDADAAVARGAEILAEMIGYGRACDAAYPGEPALASGNAMSAAIRQALDEAGLQPGQVDLICGTSWGVAESAEKELGAIRAVFGAASREIPLVNYNGHFGFVESAAGLLNLSLVLEAMRSGVIAPIPFTQDYCAEDIAFVRQPLQRQVRHALVIGASEGGNNYAVVVRKGSADA</sequence>
<protein>
    <submittedName>
        <fullName evidence="6">Beta-ketoacyl-ACP synthase</fullName>
    </submittedName>
</protein>
<dbReference type="Pfam" id="PF02801">
    <property type="entry name" value="Ketoacyl-synt_C"/>
    <property type="match status" value="2"/>
</dbReference>
<keyword evidence="7" id="KW-1185">Reference proteome</keyword>
<keyword evidence="3 4" id="KW-0808">Transferase</keyword>
<dbReference type="InterPro" id="IPR018201">
    <property type="entry name" value="Ketoacyl_synth_AS"/>
</dbReference>
<proteinExistence type="inferred from homology"/>
<dbReference type="InterPro" id="IPR020841">
    <property type="entry name" value="PKS_Beta-ketoAc_synthase_dom"/>
</dbReference>
<dbReference type="PANTHER" id="PTHR11712:SF336">
    <property type="entry name" value="3-OXOACYL-[ACYL-CARRIER-PROTEIN] SYNTHASE, MITOCHONDRIAL"/>
    <property type="match status" value="1"/>
</dbReference>
<comment type="similarity">
    <text evidence="2 4">Belongs to the thiolase-like superfamily. Beta-ketoacyl-ACP synthases family.</text>
</comment>
<evidence type="ECO:0000256" key="4">
    <source>
        <dbReference type="RuleBase" id="RU003694"/>
    </source>
</evidence>
<comment type="caution">
    <text evidence="6">The sequence shown here is derived from an EMBL/GenBank/DDBJ whole genome shotgun (WGS) entry which is preliminary data.</text>
</comment>
<gene>
    <name evidence="6" type="ORF">A9179_16610</name>
</gene>
<dbReference type="Proteomes" id="UP000744555">
    <property type="component" value="Unassembled WGS sequence"/>
</dbReference>
<dbReference type="PROSITE" id="PS52004">
    <property type="entry name" value="KS3_2"/>
    <property type="match status" value="2"/>
</dbReference>
<feature type="domain" description="Ketosynthase family 3 (KS3)" evidence="5">
    <location>
        <begin position="399"/>
        <end position="833"/>
    </location>
</feature>
<dbReference type="InterPro" id="IPR016039">
    <property type="entry name" value="Thiolase-like"/>
</dbReference>
<evidence type="ECO:0000313" key="6">
    <source>
        <dbReference type="EMBL" id="MBC9251894.1"/>
    </source>
</evidence>
<dbReference type="CDD" id="cd00834">
    <property type="entry name" value="KAS_I_II"/>
    <property type="match status" value="1"/>
</dbReference>
<dbReference type="InterPro" id="IPR014031">
    <property type="entry name" value="Ketoacyl_synth_C"/>
</dbReference>
<dbReference type="PROSITE" id="PS00606">
    <property type="entry name" value="KS3_1"/>
    <property type="match status" value="1"/>
</dbReference>
<dbReference type="Gene3D" id="3.40.47.10">
    <property type="match status" value="3"/>
</dbReference>
<reference evidence="6 7" key="1">
    <citation type="submission" date="2016-06" db="EMBL/GenBank/DDBJ databases">
        <authorList>
            <person name="Ramos C."/>
            <person name="Pintado A."/>
            <person name="Crespo-Gomez J.I."/>
        </authorList>
    </citation>
    <scope>NUCLEOTIDE SEQUENCE [LARGE SCALE GENOMIC DNA]</scope>
    <source>
        <strain evidence="6 7">AVO110</strain>
    </source>
</reference>
<dbReference type="PANTHER" id="PTHR11712">
    <property type="entry name" value="POLYKETIDE SYNTHASE-RELATED"/>
    <property type="match status" value="1"/>
</dbReference>
<dbReference type="Pfam" id="PF00109">
    <property type="entry name" value="ketoacyl-synt"/>
    <property type="match status" value="2"/>
</dbReference>